<feature type="region of interest" description="Disordered" evidence="1">
    <location>
        <begin position="1"/>
        <end position="27"/>
    </location>
</feature>
<evidence type="ECO:0000256" key="1">
    <source>
        <dbReference type="SAM" id="MobiDB-lite"/>
    </source>
</evidence>
<organism evidence="2 3">
    <name type="scientific">Streptomyces fuscichromogenes</name>
    <dbReference type="NCBI Taxonomy" id="1324013"/>
    <lineage>
        <taxon>Bacteria</taxon>
        <taxon>Bacillati</taxon>
        <taxon>Actinomycetota</taxon>
        <taxon>Actinomycetes</taxon>
        <taxon>Kitasatosporales</taxon>
        <taxon>Streptomycetaceae</taxon>
        <taxon>Streptomyces</taxon>
    </lineage>
</organism>
<sequence length="83" mass="8676">MVAGRNRVPSPAAGTTALRTGRGDVGAGEEWGAIMRPMLARRDERGPGEAWEAAVELRVPPRGTGAVRELKISCAIGVLAHTS</sequence>
<dbReference type="AlphaFoldDB" id="A0A917XJJ0"/>
<accession>A0A917XJJ0</accession>
<dbReference type="EMBL" id="BMML01000019">
    <property type="protein sequence ID" value="GGN31164.1"/>
    <property type="molecule type" value="Genomic_DNA"/>
</dbReference>
<protein>
    <submittedName>
        <fullName evidence="2">Uncharacterized protein</fullName>
    </submittedName>
</protein>
<keyword evidence="3" id="KW-1185">Reference proteome</keyword>
<reference evidence="2" key="2">
    <citation type="submission" date="2020-09" db="EMBL/GenBank/DDBJ databases">
        <authorList>
            <person name="Sun Q."/>
            <person name="Zhou Y."/>
        </authorList>
    </citation>
    <scope>NUCLEOTIDE SEQUENCE</scope>
    <source>
        <strain evidence="2">CGMCC 4.7110</strain>
    </source>
</reference>
<comment type="caution">
    <text evidence="2">The sequence shown here is derived from an EMBL/GenBank/DDBJ whole genome shotgun (WGS) entry which is preliminary data.</text>
</comment>
<reference evidence="2" key="1">
    <citation type="journal article" date="2014" name="Int. J. Syst. Evol. Microbiol.">
        <title>Complete genome sequence of Corynebacterium casei LMG S-19264T (=DSM 44701T), isolated from a smear-ripened cheese.</title>
        <authorList>
            <consortium name="US DOE Joint Genome Institute (JGI-PGF)"/>
            <person name="Walter F."/>
            <person name="Albersmeier A."/>
            <person name="Kalinowski J."/>
            <person name="Ruckert C."/>
        </authorList>
    </citation>
    <scope>NUCLEOTIDE SEQUENCE</scope>
    <source>
        <strain evidence="2">CGMCC 4.7110</strain>
    </source>
</reference>
<evidence type="ECO:0000313" key="3">
    <source>
        <dbReference type="Proteomes" id="UP000653411"/>
    </source>
</evidence>
<proteinExistence type="predicted"/>
<name>A0A917XJJ0_9ACTN</name>
<gene>
    <name evidence="2" type="ORF">GCM10011578_068930</name>
</gene>
<dbReference type="Proteomes" id="UP000653411">
    <property type="component" value="Unassembled WGS sequence"/>
</dbReference>
<evidence type="ECO:0000313" key="2">
    <source>
        <dbReference type="EMBL" id="GGN31164.1"/>
    </source>
</evidence>